<feature type="compositionally biased region" description="Acidic residues" evidence="1">
    <location>
        <begin position="77"/>
        <end position="88"/>
    </location>
</feature>
<gene>
    <name evidence="2" type="ORF">EC973_006369</name>
</gene>
<keyword evidence="3" id="KW-1185">Reference proteome</keyword>
<sequence length="189" mass="21638">MDAKGENDLPFFNGNRTTAGAVVQSLHKLKDTNNKESTFLTRSFSDQGVRIRIRKETRISSSGSSTSRSSKRRRPYDEEEEDEEEEENEDHRDNKHRDDRRCVISRPNPESRIDTKDVILPSPNDILPAPPPPPLSNRMHIHLPSPAFYSRKLPSLPSTEPLPFLKDPRDWNNLPPLSSPRISKDGYLN</sequence>
<feature type="region of interest" description="Disordered" evidence="1">
    <location>
        <begin position="29"/>
        <end position="189"/>
    </location>
</feature>
<feature type="compositionally biased region" description="Polar residues" evidence="1">
    <location>
        <begin position="35"/>
        <end position="46"/>
    </location>
</feature>
<reference evidence="2" key="1">
    <citation type="submission" date="2020-01" db="EMBL/GenBank/DDBJ databases">
        <title>Genome Sequencing of Three Apophysomyces-Like Fungal Strains Confirms a Novel Fungal Genus in the Mucoromycota with divergent Burkholderia-like Endosymbiotic Bacteria.</title>
        <authorList>
            <person name="Stajich J.E."/>
            <person name="Macias A.M."/>
            <person name="Carter-House D."/>
            <person name="Lovett B."/>
            <person name="Kasson L.R."/>
            <person name="Berry K."/>
            <person name="Grigoriev I."/>
            <person name="Chang Y."/>
            <person name="Spatafora J."/>
            <person name="Kasson M.T."/>
        </authorList>
    </citation>
    <scope>NUCLEOTIDE SEQUENCE</scope>
    <source>
        <strain evidence="2">NRRL A-21654</strain>
    </source>
</reference>
<protein>
    <submittedName>
        <fullName evidence="2">Uncharacterized protein</fullName>
    </submittedName>
</protein>
<dbReference type="InterPro" id="IPR038491">
    <property type="entry name" value="Velvet_dom_sf"/>
</dbReference>
<evidence type="ECO:0000313" key="2">
    <source>
        <dbReference type="EMBL" id="KAF7732114.1"/>
    </source>
</evidence>
<evidence type="ECO:0000313" key="3">
    <source>
        <dbReference type="Proteomes" id="UP000605846"/>
    </source>
</evidence>
<accession>A0A8H7BVR1</accession>
<evidence type="ECO:0000256" key="1">
    <source>
        <dbReference type="SAM" id="MobiDB-lite"/>
    </source>
</evidence>
<organism evidence="2 3">
    <name type="scientific">Apophysomyces ossiformis</name>
    <dbReference type="NCBI Taxonomy" id="679940"/>
    <lineage>
        <taxon>Eukaryota</taxon>
        <taxon>Fungi</taxon>
        <taxon>Fungi incertae sedis</taxon>
        <taxon>Mucoromycota</taxon>
        <taxon>Mucoromycotina</taxon>
        <taxon>Mucoromycetes</taxon>
        <taxon>Mucorales</taxon>
        <taxon>Mucorineae</taxon>
        <taxon>Mucoraceae</taxon>
        <taxon>Apophysomyces</taxon>
    </lineage>
</organism>
<dbReference type="Proteomes" id="UP000605846">
    <property type="component" value="Unassembled WGS sequence"/>
</dbReference>
<feature type="compositionally biased region" description="Low complexity" evidence="1">
    <location>
        <begin position="59"/>
        <end position="68"/>
    </location>
</feature>
<dbReference type="Gene3D" id="2.60.40.3960">
    <property type="entry name" value="Velvet domain"/>
    <property type="match status" value="1"/>
</dbReference>
<proteinExistence type="predicted"/>
<name>A0A8H7BVR1_9FUNG</name>
<dbReference type="AlphaFoldDB" id="A0A8H7BVR1"/>
<comment type="caution">
    <text evidence="2">The sequence shown here is derived from an EMBL/GenBank/DDBJ whole genome shotgun (WGS) entry which is preliminary data.</text>
</comment>
<dbReference type="EMBL" id="JABAYA010000004">
    <property type="protein sequence ID" value="KAF7732114.1"/>
    <property type="molecule type" value="Genomic_DNA"/>
</dbReference>
<dbReference type="OrthoDB" id="5599552at2759"/>
<feature type="compositionally biased region" description="Basic and acidic residues" evidence="1">
    <location>
        <begin position="89"/>
        <end position="102"/>
    </location>
</feature>